<reference evidence="3 4" key="2">
    <citation type="journal article" date="2012" name="Stand. Genomic Sci.">
        <title>Complete genome sequence of the aquatic bacterium Runella slithyformis type strain (LSU 4(T)).</title>
        <authorList>
            <person name="Copeland A."/>
            <person name="Zhang X."/>
            <person name="Misra M."/>
            <person name="Lapidus A."/>
            <person name="Nolan M."/>
            <person name="Lucas S."/>
            <person name="Deshpande S."/>
            <person name="Cheng J.F."/>
            <person name="Tapia R."/>
            <person name="Goodwin L.A."/>
            <person name="Pitluck S."/>
            <person name="Liolios K."/>
            <person name="Pagani I."/>
            <person name="Ivanova N."/>
            <person name="Mikhailova N."/>
            <person name="Pati A."/>
            <person name="Chen A."/>
            <person name="Palaniappan K."/>
            <person name="Land M."/>
            <person name="Hauser L."/>
            <person name="Pan C."/>
            <person name="Jeffries C.D."/>
            <person name="Detter J.C."/>
            <person name="Brambilla E.M."/>
            <person name="Rohde M."/>
            <person name="Djao O.D."/>
            <person name="Goker M."/>
            <person name="Sikorski J."/>
            <person name="Tindall B.J."/>
            <person name="Woyke T."/>
            <person name="Bristow J."/>
            <person name="Eisen J.A."/>
            <person name="Markowitz V."/>
            <person name="Hugenholtz P."/>
            <person name="Kyrpides N.C."/>
            <person name="Klenk H.P."/>
            <person name="Mavromatis K."/>
        </authorList>
    </citation>
    <scope>NUCLEOTIDE SEQUENCE [LARGE SCALE GENOMIC DNA]</scope>
    <source>
        <strain evidence="4">ATCC 29530 / DSM 19594 / LMG 11500 / NCIMB 11436 / LSU 4</strain>
    </source>
</reference>
<dbReference type="SUPFAM" id="SSF54909">
    <property type="entry name" value="Dimeric alpha+beta barrel"/>
    <property type="match status" value="1"/>
</dbReference>
<dbReference type="InterPro" id="IPR005545">
    <property type="entry name" value="YCII"/>
</dbReference>
<evidence type="ECO:0000313" key="4">
    <source>
        <dbReference type="Proteomes" id="UP000000493"/>
    </source>
</evidence>
<accession>A0A7U4E554</accession>
<dbReference type="Proteomes" id="UP000000493">
    <property type="component" value="Chromosome"/>
</dbReference>
<name>A0A7U4E554_RUNSL</name>
<reference evidence="4" key="1">
    <citation type="submission" date="2011-06" db="EMBL/GenBank/DDBJ databases">
        <title>The complete genome of chromosome of Runella slithyformis DSM 19594.</title>
        <authorList>
            <consortium name="US DOE Joint Genome Institute (JGI-PGF)"/>
            <person name="Lucas S."/>
            <person name="Han J."/>
            <person name="Lapidus A."/>
            <person name="Bruce D."/>
            <person name="Goodwin L."/>
            <person name="Pitluck S."/>
            <person name="Peters L."/>
            <person name="Kyrpides N."/>
            <person name="Mavromatis K."/>
            <person name="Ivanova N."/>
            <person name="Ovchinnikova G."/>
            <person name="Zhang X."/>
            <person name="Misra M."/>
            <person name="Detter J.C."/>
            <person name="Tapia R."/>
            <person name="Han C."/>
            <person name="Land M."/>
            <person name="Hauser L."/>
            <person name="Markowitz V."/>
            <person name="Cheng J.-F."/>
            <person name="Hugenholtz P."/>
            <person name="Woyke T."/>
            <person name="Wu D."/>
            <person name="Tindall B."/>
            <person name="Faehrich R."/>
            <person name="Brambilla E."/>
            <person name="Klenk H.-P."/>
            <person name="Eisen J.A."/>
        </authorList>
    </citation>
    <scope>NUCLEOTIDE SEQUENCE [LARGE SCALE GENOMIC DNA]</scope>
    <source>
        <strain evidence="4">ATCC 29530 / DSM 19594 / LMG 11500 / NCIMB 11436 / LSU 4</strain>
    </source>
</reference>
<organism evidence="3 4">
    <name type="scientific">Runella slithyformis (strain ATCC 29530 / DSM 19594 / LMG 11500 / NCIMB 11436 / LSU 4)</name>
    <dbReference type="NCBI Taxonomy" id="761193"/>
    <lineage>
        <taxon>Bacteria</taxon>
        <taxon>Pseudomonadati</taxon>
        <taxon>Bacteroidota</taxon>
        <taxon>Cytophagia</taxon>
        <taxon>Cytophagales</taxon>
        <taxon>Spirosomataceae</taxon>
        <taxon>Runella</taxon>
    </lineage>
</organism>
<sequence>MGSFVIRTNSIHSFTKTQLTMNKYMLAFWNALPSEEAFAQLSPEAIQAEIQKWNQWIGSIAAQGKMISAEGLYPTGKTVSGSQHAVTDGPFTEGKEIIGGFMILTADSFDEAIELSKGCPIYDSEGRVEVRQIQKFN</sequence>
<protein>
    <submittedName>
        <fullName evidence="3">YCII-related protein</fullName>
    </submittedName>
</protein>
<feature type="domain" description="YCII-related" evidence="2">
    <location>
        <begin position="44"/>
        <end position="137"/>
    </location>
</feature>
<dbReference type="Pfam" id="PF03795">
    <property type="entry name" value="YCII"/>
    <property type="match status" value="1"/>
</dbReference>
<evidence type="ECO:0000313" key="3">
    <source>
        <dbReference type="EMBL" id="AEI47759.1"/>
    </source>
</evidence>
<dbReference type="KEGG" id="rsi:Runsl_1332"/>
<evidence type="ECO:0000256" key="1">
    <source>
        <dbReference type="ARBA" id="ARBA00007689"/>
    </source>
</evidence>
<dbReference type="PANTHER" id="PTHR35174">
    <property type="entry name" value="BLL7171 PROTEIN-RELATED"/>
    <property type="match status" value="1"/>
</dbReference>
<evidence type="ECO:0000259" key="2">
    <source>
        <dbReference type="Pfam" id="PF03795"/>
    </source>
</evidence>
<comment type="similarity">
    <text evidence="1">Belongs to the YciI family.</text>
</comment>
<keyword evidence="4" id="KW-1185">Reference proteome</keyword>
<proteinExistence type="inferred from homology"/>
<dbReference type="EMBL" id="CP002859">
    <property type="protein sequence ID" value="AEI47759.1"/>
    <property type="molecule type" value="Genomic_DNA"/>
</dbReference>
<gene>
    <name evidence="3" type="ordered locus">Runsl_1332</name>
</gene>
<dbReference type="PANTHER" id="PTHR35174:SF3">
    <property type="entry name" value="BLL7171 PROTEIN"/>
    <property type="match status" value="1"/>
</dbReference>
<dbReference type="Gene3D" id="3.30.70.1060">
    <property type="entry name" value="Dimeric alpha+beta barrel"/>
    <property type="match status" value="1"/>
</dbReference>
<dbReference type="AlphaFoldDB" id="A0A7U4E554"/>
<dbReference type="InterPro" id="IPR011008">
    <property type="entry name" value="Dimeric_a/b-barrel"/>
</dbReference>